<organism evidence="1 2">
    <name type="scientific">Bradyrhizobium erythrophlei</name>
    <dbReference type="NCBI Taxonomy" id="1437360"/>
    <lineage>
        <taxon>Bacteria</taxon>
        <taxon>Pseudomonadati</taxon>
        <taxon>Pseudomonadota</taxon>
        <taxon>Alphaproteobacteria</taxon>
        <taxon>Hyphomicrobiales</taxon>
        <taxon>Nitrobacteraceae</taxon>
        <taxon>Bradyrhizobium</taxon>
    </lineage>
</organism>
<proteinExistence type="predicted"/>
<protein>
    <submittedName>
        <fullName evidence="1">Uncharacterized protein</fullName>
    </submittedName>
</protein>
<gene>
    <name evidence="1" type="ORF">SAMN05444169_5119</name>
</gene>
<accession>A0A1M5PAX7</accession>
<dbReference type="EMBL" id="LT670818">
    <property type="protein sequence ID" value="SHG98599.1"/>
    <property type="molecule type" value="Genomic_DNA"/>
</dbReference>
<name>A0A1M5PAX7_9BRAD</name>
<sequence>MTRIEFALRLGRYKLSAIRWAFGQGDGIDTRHFPMRAKKFSDAETLTDSSKHPEDGSSK</sequence>
<dbReference type="Proteomes" id="UP000190675">
    <property type="component" value="Chromosome I"/>
</dbReference>
<dbReference type="AlphaFoldDB" id="A0A1M5PAX7"/>
<evidence type="ECO:0000313" key="1">
    <source>
        <dbReference type="EMBL" id="SHG98599.1"/>
    </source>
</evidence>
<evidence type="ECO:0000313" key="2">
    <source>
        <dbReference type="Proteomes" id="UP000190675"/>
    </source>
</evidence>
<reference evidence="1 2" key="1">
    <citation type="submission" date="2016-11" db="EMBL/GenBank/DDBJ databases">
        <authorList>
            <person name="Jaros S."/>
            <person name="Januszkiewicz K."/>
            <person name="Wedrychowicz H."/>
        </authorList>
    </citation>
    <scope>NUCLEOTIDE SEQUENCE [LARGE SCALE GENOMIC DNA]</scope>
    <source>
        <strain evidence="1 2">GAS242</strain>
    </source>
</reference>